<dbReference type="EMBL" id="LR812640">
    <property type="protein sequence ID" value="CAC5429601.1"/>
    <property type="molecule type" value="Genomic_DNA"/>
</dbReference>
<sequence length="27" mass="3221">MTEVLEHFTVRPHRVPQRTKQPMADSE</sequence>
<feature type="region of interest" description="Disordered" evidence="1">
    <location>
        <begin position="1"/>
        <end position="27"/>
    </location>
</feature>
<reference evidence="2" key="1">
    <citation type="submission" date="2020-06" db="EMBL/GenBank/DDBJ databases">
        <authorList>
            <person name="Camacho E."/>
            <person name="Gonzalez-de la Fuente S."/>
            <person name="Rastrojo A."/>
            <person name="Peiro-Pastor R."/>
            <person name="Solana JC."/>
            <person name="Tabera L."/>
            <person name="Gamarro F."/>
            <person name="Carrasco-Ramiro F."/>
            <person name="Requena JM."/>
            <person name="Aguado B."/>
        </authorList>
    </citation>
    <scope>NUCLEOTIDE SEQUENCE</scope>
</reference>
<protein>
    <submittedName>
        <fullName evidence="2">Metallo-dependent_phosphatase-like_domain-contain ing_protein/GeneDB:LmjF.20.0370/GeneDB:LmjF.20.0375</fullName>
    </submittedName>
</protein>
<accession>A0A6J8FA79</accession>
<organism evidence="2 3">
    <name type="scientific">Leishmania donovani</name>
    <dbReference type="NCBI Taxonomy" id="5661"/>
    <lineage>
        <taxon>Eukaryota</taxon>
        <taxon>Discoba</taxon>
        <taxon>Euglenozoa</taxon>
        <taxon>Kinetoplastea</taxon>
        <taxon>Metakinetoplastina</taxon>
        <taxon>Trypanosomatida</taxon>
        <taxon>Trypanosomatidae</taxon>
        <taxon>Leishmaniinae</taxon>
        <taxon>Leishmania</taxon>
    </lineage>
</organism>
<dbReference type="VEuPathDB" id="TriTrypDB:LDHU3_20.0520"/>
<dbReference type="AlphaFoldDB" id="A0A6J8FA79"/>
<evidence type="ECO:0000313" key="2">
    <source>
        <dbReference type="EMBL" id="CAC5429601.1"/>
    </source>
</evidence>
<gene>
    <name evidence="2" type="ORF">LDHU3_20.0520</name>
</gene>
<evidence type="ECO:0000313" key="3">
    <source>
        <dbReference type="Proteomes" id="UP000601710"/>
    </source>
</evidence>
<proteinExistence type="predicted"/>
<dbReference type="Proteomes" id="UP000601710">
    <property type="component" value="Chromosome 20"/>
</dbReference>
<name>A0A6J8FA79_LEIDO</name>
<evidence type="ECO:0000256" key="1">
    <source>
        <dbReference type="SAM" id="MobiDB-lite"/>
    </source>
</evidence>